<reference evidence="2" key="2">
    <citation type="submission" date="2020-03" db="EMBL/GenBank/DDBJ databases">
        <title>Walnut 2.0.</title>
        <authorList>
            <person name="Marrano A."/>
            <person name="Britton M."/>
            <person name="Zimin A.V."/>
            <person name="Zaini P.A."/>
            <person name="Workman R."/>
            <person name="Puiu D."/>
            <person name="Bianco L."/>
            <person name="Allen B.J."/>
            <person name="Troggio M."/>
            <person name="Leslie C.A."/>
            <person name="Timp W."/>
            <person name="Dendekar A."/>
            <person name="Salzberg S.L."/>
            <person name="Neale D.B."/>
        </authorList>
    </citation>
    <scope>NUCLEOTIDE SEQUENCE</scope>
    <source>
        <tissue evidence="2">Leaves</tissue>
    </source>
</reference>
<evidence type="ECO:0000313" key="2">
    <source>
        <dbReference type="EMBL" id="KAF5464587.1"/>
    </source>
</evidence>
<gene>
    <name evidence="2" type="ORF">F2P56_014656</name>
</gene>
<reference evidence="2" key="1">
    <citation type="submission" date="2015-10" db="EMBL/GenBank/DDBJ databases">
        <authorList>
            <person name="Martinez-Garcia P.J."/>
            <person name="Crepeau M.W."/>
            <person name="Puiu D."/>
            <person name="Gonzalez-Ibeas D."/>
            <person name="Whalen J."/>
            <person name="Stevens K."/>
            <person name="Paul R."/>
            <person name="Butterfield T."/>
            <person name="Britton M."/>
            <person name="Reagan R."/>
            <person name="Chakraborty S."/>
            <person name="Walawage S.L."/>
            <person name="Vasquez-Gross H.A."/>
            <person name="Cardeno C."/>
            <person name="Famula R."/>
            <person name="Pratt K."/>
            <person name="Kuruganti S."/>
            <person name="Aradhya M.K."/>
            <person name="Leslie C.A."/>
            <person name="Dandekar A.M."/>
            <person name="Salzberg S.L."/>
            <person name="Wegrzyn J.L."/>
            <person name="Langley C.H."/>
            <person name="Neale D.B."/>
        </authorList>
    </citation>
    <scope>NUCLEOTIDE SEQUENCE</scope>
    <source>
        <tissue evidence="2">Leaves</tissue>
    </source>
</reference>
<dbReference type="PANTHER" id="PTHR11439:SF498">
    <property type="entry name" value="DNAK FAMILY PROTEIN"/>
    <property type="match status" value="1"/>
</dbReference>
<evidence type="ECO:0000313" key="3">
    <source>
        <dbReference type="Proteomes" id="UP000619265"/>
    </source>
</evidence>
<feature type="domain" description="Reverse transcriptase Ty1/copia-type" evidence="1">
    <location>
        <begin position="30"/>
        <end position="106"/>
    </location>
</feature>
<dbReference type="AlphaFoldDB" id="A0A833XDA5"/>
<dbReference type="InterPro" id="IPR013103">
    <property type="entry name" value="RVT_2"/>
</dbReference>
<dbReference type="Gramene" id="Jr07_09820_p1">
    <property type="protein sequence ID" value="cds.Jr07_09820_p1"/>
    <property type="gene ID" value="Jr07_09820"/>
</dbReference>
<accession>A0A833XDA5</accession>
<sequence length="176" mass="19766">MAQLGSTRPHMGCSIRGRVDEGRAPLPTHNVDDIVIGNSNLEVVDNMKAYLHSQFKIKNLGILKYFLGLEIARSAVSIHLCQRKYSLEILVDTGLLGCKSVNTPMEINHKLTHSSSGLLVDSTRYRRLNGRLIYLTITRPNITYAVNILIQFMDKLAKTHMHDAHRVLKYLKGSIG</sequence>
<protein>
    <recommendedName>
        <fullName evidence="1">Reverse transcriptase Ty1/copia-type domain-containing protein</fullName>
    </recommendedName>
</protein>
<comment type="caution">
    <text evidence="2">The sequence shown here is derived from an EMBL/GenBank/DDBJ whole genome shotgun (WGS) entry which is preliminary data.</text>
</comment>
<dbReference type="Pfam" id="PF07727">
    <property type="entry name" value="RVT_2"/>
    <property type="match status" value="1"/>
</dbReference>
<dbReference type="EMBL" id="LIHL02000007">
    <property type="protein sequence ID" value="KAF5464587.1"/>
    <property type="molecule type" value="Genomic_DNA"/>
</dbReference>
<evidence type="ECO:0000259" key="1">
    <source>
        <dbReference type="Pfam" id="PF07727"/>
    </source>
</evidence>
<dbReference type="PANTHER" id="PTHR11439">
    <property type="entry name" value="GAG-POL-RELATED RETROTRANSPOSON"/>
    <property type="match status" value="1"/>
</dbReference>
<dbReference type="Proteomes" id="UP000619265">
    <property type="component" value="Unassembled WGS sequence"/>
</dbReference>
<name>A0A833XDA5_JUGRE</name>
<organism evidence="2 3">
    <name type="scientific">Juglans regia</name>
    <name type="common">English walnut</name>
    <dbReference type="NCBI Taxonomy" id="51240"/>
    <lineage>
        <taxon>Eukaryota</taxon>
        <taxon>Viridiplantae</taxon>
        <taxon>Streptophyta</taxon>
        <taxon>Embryophyta</taxon>
        <taxon>Tracheophyta</taxon>
        <taxon>Spermatophyta</taxon>
        <taxon>Magnoliopsida</taxon>
        <taxon>eudicotyledons</taxon>
        <taxon>Gunneridae</taxon>
        <taxon>Pentapetalae</taxon>
        <taxon>rosids</taxon>
        <taxon>fabids</taxon>
        <taxon>Fagales</taxon>
        <taxon>Juglandaceae</taxon>
        <taxon>Juglans</taxon>
    </lineage>
</organism>
<proteinExistence type="predicted"/>